<dbReference type="GO" id="GO:0004519">
    <property type="term" value="F:endonuclease activity"/>
    <property type="evidence" value="ECO:0007669"/>
    <property type="project" value="UniProtKB-KW"/>
</dbReference>
<dbReference type="Proteomes" id="UP001320702">
    <property type="component" value="Unassembled WGS sequence"/>
</dbReference>
<name>A0ABT2KAX9_9RHOB</name>
<sequence>MGLRAAALLWLLIAAAAIPAAADPIRIATWDPGLSRKGPGLLLRDIARDDPQVMAAAKVIAAAAPDVILLTGIDWDHDARALEGFSGILTKTGLRLPYSFTARPNSGMATGLDLNADGRLGRADDAQGWGLFTGQNGMAVLSRLPLGPVTDHTDRLWRDLPGALMPDTAPEIAAVQRLSSTAHWDIPVQTPDGPLHLLAWSATPPVFDGPEDRNGRRNHDEAAFWLHHLPDAPFVLIGNINLDPVDGEGRAEALRRLLSVAQDPQPRSAWQPPQTGTNARHRGDPALDTGDFDDDGPGNLRVDYILPDKALSVMDSGVIWPAPDQPLAQAVKTASDHRLVWVDLDLQASKDATAPQARSRSSSVTQ</sequence>
<proteinExistence type="predicted"/>
<reference evidence="4 5" key="1">
    <citation type="submission" date="2022-04" db="EMBL/GenBank/DDBJ databases">
        <title>Paracoccus sp. YLB-12 draft genome sequence.</title>
        <authorList>
            <person name="Yu L."/>
        </authorList>
    </citation>
    <scope>NUCLEOTIDE SEQUENCE [LARGE SCALE GENOMIC DNA]</scope>
    <source>
        <strain evidence="4 5">YLB-12</strain>
    </source>
</reference>
<gene>
    <name evidence="4" type="ORF">MU516_12535</name>
</gene>
<comment type="caution">
    <text evidence="4">The sequence shown here is derived from an EMBL/GenBank/DDBJ whole genome shotgun (WGS) entry which is preliminary data.</text>
</comment>
<dbReference type="InterPro" id="IPR005135">
    <property type="entry name" value="Endo/exonuclease/phosphatase"/>
</dbReference>
<evidence type="ECO:0000256" key="1">
    <source>
        <dbReference type="SAM" id="MobiDB-lite"/>
    </source>
</evidence>
<evidence type="ECO:0000259" key="3">
    <source>
        <dbReference type="Pfam" id="PF03372"/>
    </source>
</evidence>
<evidence type="ECO:0000256" key="2">
    <source>
        <dbReference type="SAM" id="SignalP"/>
    </source>
</evidence>
<dbReference type="InterPro" id="IPR036691">
    <property type="entry name" value="Endo/exonu/phosph_ase_sf"/>
</dbReference>
<organism evidence="4 5">
    <name type="scientific">Paracoccus maritimus</name>
    <dbReference type="NCBI Taxonomy" id="2933292"/>
    <lineage>
        <taxon>Bacteria</taxon>
        <taxon>Pseudomonadati</taxon>
        <taxon>Pseudomonadota</taxon>
        <taxon>Alphaproteobacteria</taxon>
        <taxon>Rhodobacterales</taxon>
        <taxon>Paracoccaceae</taxon>
        <taxon>Paracoccus</taxon>
    </lineage>
</organism>
<dbReference type="SUPFAM" id="SSF56219">
    <property type="entry name" value="DNase I-like"/>
    <property type="match status" value="1"/>
</dbReference>
<dbReference type="EMBL" id="JANAVZ010000006">
    <property type="protein sequence ID" value="MCT4333693.1"/>
    <property type="molecule type" value="Genomic_DNA"/>
</dbReference>
<feature type="region of interest" description="Disordered" evidence="1">
    <location>
        <begin position="260"/>
        <end position="298"/>
    </location>
</feature>
<accession>A0ABT2KAX9</accession>
<protein>
    <submittedName>
        <fullName evidence="4">Endonuclease/exonuclease/phosphatase family protein</fullName>
    </submittedName>
</protein>
<feature type="chain" id="PRO_5046546796" evidence="2">
    <location>
        <begin position="23"/>
        <end position="366"/>
    </location>
</feature>
<keyword evidence="4" id="KW-0255">Endonuclease</keyword>
<feature type="domain" description="Endonuclease/exonuclease/phosphatase" evidence="3">
    <location>
        <begin position="47"/>
        <end position="337"/>
    </location>
</feature>
<keyword evidence="5" id="KW-1185">Reference proteome</keyword>
<keyword evidence="2" id="KW-0732">Signal</keyword>
<evidence type="ECO:0000313" key="4">
    <source>
        <dbReference type="EMBL" id="MCT4333693.1"/>
    </source>
</evidence>
<keyword evidence="4" id="KW-0540">Nuclease</keyword>
<keyword evidence="4" id="KW-0378">Hydrolase</keyword>
<dbReference type="Pfam" id="PF03372">
    <property type="entry name" value="Exo_endo_phos"/>
    <property type="match status" value="1"/>
</dbReference>
<dbReference type="RefSeq" id="WP_260277545.1">
    <property type="nucleotide sequence ID" value="NZ_JANAVZ010000006.1"/>
</dbReference>
<evidence type="ECO:0000313" key="5">
    <source>
        <dbReference type="Proteomes" id="UP001320702"/>
    </source>
</evidence>
<feature type="signal peptide" evidence="2">
    <location>
        <begin position="1"/>
        <end position="22"/>
    </location>
</feature>
<dbReference type="Gene3D" id="3.60.10.10">
    <property type="entry name" value="Endonuclease/exonuclease/phosphatase"/>
    <property type="match status" value="1"/>
</dbReference>